<name>A0A0E0FX64_ORYNI</name>
<organism evidence="1">
    <name type="scientific">Oryza nivara</name>
    <name type="common">Indian wild rice</name>
    <name type="synonym">Oryza sativa f. spontanea</name>
    <dbReference type="NCBI Taxonomy" id="4536"/>
    <lineage>
        <taxon>Eukaryota</taxon>
        <taxon>Viridiplantae</taxon>
        <taxon>Streptophyta</taxon>
        <taxon>Embryophyta</taxon>
        <taxon>Tracheophyta</taxon>
        <taxon>Spermatophyta</taxon>
        <taxon>Magnoliopsida</taxon>
        <taxon>Liliopsida</taxon>
        <taxon>Poales</taxon>
        <taxon>Poaceae</taxon>
        <taxon>BOP clade</taxon>
        <taxon>Oryzoideae</taxon>
        <taxon>Oryzeae</taxon>
        <taxon>Oryzinae</taxon>
        <taxon>Oryza</taxon>
    </lineage>
</organism>
<dbReference type="HOGENOM" id="CLU_2762115_0_0_1"/>
<dbReference type="AlphaFoldDB" id="A0A0E0FX64"/>
<dbReference type="EnsemblPlants" id="ONIVA01G45830.1">
    <property type="protein sequence ID" value="ONIVA01G45830.1"/>
    <property type="gene ID" value="ONIVA01G45830"/>
</dbReference>
<dbReference type="Gramene" id="ONIVA01G45830.1">
    <property type="protein sequence ID" value="ONIVA01G45830.1"/>
    <property type="gene ID" value="ONIVA01G45830"/>
</dbReference>
<dbReference type="Proteomes" id="UP000006591">
    <property type="component" value="Chromosome 1"/>
</dbReference>
<evidence type="ECO:0000313" key="1">
    <source>
        <dbReference type="EnsemblPlants" id="ONIVA01G45830.1"/>
    </source>
</evidence>
<evidence type="ECO:0000313" key="2">
    <source>
        <dbReference type="Proteomes" id="UP000006591"/>
    </source>
</evidence>
<protein>
    <submittedName>
        <fullName evidence="1">Uncharacterized protein</fullName>
    </submittedName>
</protein>
<keyword evidence="2" id="KW-1185">Reference proteome</keyword>
<proteinExistence type="predicted"/>
<accession>A0A0E0FX64</accession>
<reference evidence="1" key="2">
    <citation type="submission" date="2018-04" db="EMBL/GenBank/DDBJ databases">
        <title>OnivRS2 (Oryza nivara Reference Sequence Version 2).</title>
        <authorList>
            <person name="Zhang J."/>
            <person name="Kudrna D."/>
            <person name="Lee S."/>
            <person name="Talag J."/>
            <person name="Rajasekar S."/>
            <person name="Welchert J."/>
            <person name="Hsing Y.-I."/>
            <person name="Wing R.A."/>
        </authorList>
    </citation>
    <scope>NUCLEOTIDE SEQUENCE [LARGE SCALE GENOMIC DNA]</scope>
</reference>
<reference evidence="1" key="1">
    <citation type="submission" date="2015-04" db="UniProtKB">
        <authorList>
            <consortium name="EnsemblPlants"/>
        </authorList>
    </citation>
    <scope>IDENTIFICATION</scope>
    <source>
        <strain evidence="1">SL10</strain>
    </source>
</reference>
<sequence>MEPWGVFKCSPTVRPFASQGIGSWRILNVATADKTVPADNGISTRIHTPNVTTDTKVGEAQNRKAIAEHV</sequence>